<dbReference type="Proteomes" id="UP000789901">
    <property type="component" value="Unassembled WGS sequence"/>
</dbReference>
<name>A0ABN7VZQ5_GIGMA</name>
<protein>
    <submittedName>
        <fullName evidence="1">6613_t:CDS:1</fullName>
    </submittedName>
</protein>
<keyword evidence="2" id="KW-1185">Reference proteome</keyword>
<comment type="caution">
    <text evidence="1">The sequence shown here is derived from an EMBL/GenBank/DDBJ whole genome shotgun (WGS) entry which is preliminary data.</text>
</comment>
<accession>A0ABN7VZQ5</accession>
<reference evidence="1 2" key="1">
    <citation type="submission" date="2021-06" db="EMBL/GenBank/DDBJ databases">
        <authorList>
            <person name="Kallberg Y."/>
            <person name="Tangrot J."/>
            <person name="Rosling A."/>
        </authorList>
    </citation>
    <scope>NUCLEOTIDE SEQUENCE [LARGE SCALE GENOMIC DNA]</scope>
    <source>
        <strain evidence="1 2">120-4 pot B 10/14</strain>
    </source>
</reference>
<dbReference type="EMBL" id="CAJVQB010026743">
    <property type="protein sequence ID" value="CAG8809213.1"/>
    <property type="molecule type" value="Genomic_DNA"/>
</dbReference>
<sequence>NYNCIDEDDSNYKELISEISNKLKLPNNAFIDFMNIVDKYNIGNKVRDAFLKVFKTNSLLDQNLLPKSTSTG</sequence>
<evidence type="ECO:0000313" key="1">
    <source>
        <dbReference type="EMBL" id="CAG8809213.1"/>
    </source>
</evidence>
<proteinExistence type="predicted"/>
<evidence type="ECO:0000313" key="2">
    <source>
        <dbReference type="Proteomes" id="UP000789901"/>
    </source>
</evidence>
<gene>
    <name evidence="1" type="ORF">GMARGA_LOCUS24848</name>
</gene>
<organism evidence="1 2">
    <name type="scientific">Gigaspora margarita</name>
    <dbReference type="NCBI Taxonomy" id="4874"/>
    <lineage>
        <taxon>Eukaryota</taxon>
        <taxon>Fungi</taxon>
        <taxon>Fungi incertae sedis</taxon>
        <taxon>Mucoromycota</taxon>
        <taxon>Glomeromycotina</taxon>
        <taxon>Glomeromycetes</taxon>
        <taxon>Diversisporales</taxon>
        <taxon>Gigasporaceae</taxon>
        <taxon>Gigaspora</taxon>
    </lineage>
</organism>
<feature type="non-terminal residue" evidence="1">
    <location>
        <position position="1"/>
    </location>
</feature>